<gene>
    <name evidence="10" type="ORF">BCR41DRAFT_359244</name>
</gene>
<dbReference type="SUPFAM" id="SSF81296">
    <property type="entry name" value="E set domains"/>
    <property type="match status" value="1"/>
</dbReference>
<comment type="subunit">
    <text evidence="3">Monomer.</text>
</comment>
<dbReference type="InterPro" id="IPR003172">
    <property type="entry name" value="ML_dom"/>
</dbReference>
<dbReference type="Pfam" id="PF02221">
    <property type="entry name" value="E1_DerP2_DerF2"/>
    <property type="match status" value="1"/>
</dbReference>
<evidence type="ECO:0000256" key="8">
    <source>
        <dbReference type="SAM" id="SignalP"/>
    </source>
</evidence>
<comment type="similarity">
    <text evidence="2">Belongs to the NPC2 family.</text>
</comment>
<organism evidence="10 11">
    <name type="scientific">Lobosporangium transversale</name>
    <dbReference type="NCBI Taxonomy" id="64571"/>
    <lineage>
        <taxon>Eukaryota</taxon>
        <taxon>Fungi</taxon>
        <taxon>Fungi incertae sedis</taxon>
        <taxon>Mucoromycota</taxon>
        <taxon>Mortierellomycotina</taxon>
        <taxon>Mortierellomycetes</taxon>
        <taxon>Mortierellales</taxon>
        <taxon>Mortierellaceae</taxon>
        <taxon>Lobosporangium</taxon>
    </lineage>
</organism>
<dbReference type="SMART" id="SM00737">
    <property type="entry name" value="ML"/>
    <property type="match status" value="1"/>
</dbReference>
<name>A0A1Y2GFD4_9FUNG</name>
<keyword evidence="11" id="KW-1185">Reference proteome</keyword>
<reference evidence="10 11" key="1">
    <citation type="submission" date="2016-07" db="EMBL/GenBank/DDBJ databases">
        <title>Pervasive Adenine N6-methylation of Active Genes in Fungi.</title>
        <authorList>
            <consortium name="DOE Joint Genome Institute"/>
            <person name="Mondo S.J."/>
            <person name="Dannebaum R.O."/>
            <person name="Kuo R.C."/>
            <person name="Labutti K."/>
            <person name="Haridas S."/>
            <person name="Kuo A."/>
            <person name="Salamov A."/>
            <person name="Ahrendt S.R."/>
            <person name="Lipzen A."/>
            <person name="Sullivan W."/>
            <person name="Andreopoulos W.B."/>
            <person name="Clum A."/>
            <person name="Lindquist E."/>
            <person name="Daum C."/>
            <person name="Ramamoorthy G.K."/>
            <person name="Gryganskyi A."/>
            <person name="Culley D."/>
            <person name="Magnuson J.K."/>
            <person name="James T.Y."/>
            <person name="O'Malley M.A."/>
            <person name="Stajich J.E."/>
            <person name="Spatafora J.W."/>
            <person name="Visel A."/>
            <person name="Grigoriev I.V."/>
        </authorList>
    </citation>
    <scope>NUCLEOTIDE SEQUENCE [LARGE SCALE GENOMIC DNA]</scope>
    <source>
        <strain evidence="10 11">NRRL 3116</strain>
    </source>
</reference>
<dbReference type="InterPro" id="IPR014756">
    <property type="entry name" value="Ig_E-set"/>
</dbReference>
<evidence type="ECO:0000256" key="5">
    <source>
        <dbReference type="ARBA" id="ARBA00022448"/>
    </source>
</evidence>
<dbReference type="InParanoid" id="A0A1Y2GFD4"/>
<evidence type="ECO:0000256" key="3">
    <source>
        <dbReference type="ARBA" id="ARBA00011245"/>
    </source>
</evidence>
<keyword evidence="7" id="KW-0445">Lipid transport</keyword>
<evidence type="ECO:0000256" key="4">
    <source>
        <dbReference type="ARBA" id="ARBA00016056"/>
    </source>
</evidence>
<proteinExistence type="inferred from homology"/>
<dbReference type="EMBL" id="MCFF01000037">
    <property type="protein sequence ID" value="ORZ08464.1"/>
    <property type="molecule type" value="Genomic_DNA"/>
</dbReference>
<dbReference type="RefSeq" id="XP_021878392.1">
    <property type="nucleotide sequence ID" value="XM_022025184.1"/>
</dbReference>
<dbReference type="PANTHER" id="PTHR11306:SF0">
    <property type="entry name" value="PHOSPHATIDYLGLYCEROL_PHOSPHATIDYLINOSITOL TRANSFER PROTEIN"/>
    <property type="match status" value="1"/>
</dbReference>
<evidence type="ECO:0000313" key="11">
    <source>
        <dbReference type="Proteomes" id="UP000193648"/>
    </source>
</evidence>
<dbReference type="OrthoDB" id="2405630at2759"/>
<evidence type="ECO:0000256" key="1">
    <source>
        <dbReference type="ARBA" id="ARBA00002053"/>
    </source>
</evidence>
<keyword evidence="5" id="KW-0813">Transport</keyword>
<sequence>MKFISAVSALLLAAVASAQSPQFTNCATGATDMTVSSLVLNPYPLCVGKEVCATVTGSLSAPVTQGAKLNIVGKYLNRIVYTDAHDLCTVLAANGTPCPVATSVTSVKACILVKSTAPTGIPVVLQVSATNGNGHVLFCQQATVTAQNCP</sequence>
<dbReference type="GeneID" id="33567028"/>
<dbReference type="GO" id="GO:0032934">
    <property type="term" value="F:sterol binding"/>
    <property type="evidence" value="ECO:0007669"/>
    <property type="project" value="InterPro"/>
</dbReference>
<evidence type="ECO:0000256" key="7">
    <source>
        <dbReference type="ARBA" id="ARBA00023055"/>
    </source>
</evidence>
<feature type="domain" description="MD-2-related lipid-recognition" evidence="9">
    <location>
        <begin position="23"/>
        <end position="144"/>
    </location>
</feature>
<dbReference type="InterPro" id="IPR039670">
    <property type="entry name" value="NPC2-like"/>
</dbReference>
<protein>
    <recommendedName>
        <fullName evidence="4">Phosphatidylglycerol/phosphatidylinositol transfer protein</fullName>
    </recommendedName>
</protein>
<evidence type="ECO:0000256" key="2">
    <source>
        <dbReference type="ARBA" id="ARBA00006370"/>
    </source>
</evidence>
<feature type="signal peptide" evidence="8">
    <location>
        <begin position="1"/>
        <end position="18"/>
    </location>
</feature>
<evidence type="ECO:0000313" key="10">
    <source>
        <dbReference type="EMBL" id="ORZ08464.1"/>
    </source>
</evidence>
<accession>A0A1Y2GFD4</accession>
<evidence type="ECO:0000256" key="6">
    <source>
        <dbReference type="ARBA" id="ARBA00022729"/>
    </source>
</evidence>
<dbReference type="Proteomes" id="UP000193648">
    <property type="component" value="Unassembled WGS sequence"/>
</dbReference>
<keyword evidence="6 8" id="KW-0732">Signal</keyword>
<evidence type="ECO:0000259" key="9">
    <source>
        <dbReference type="SMART" id="SM00737"/>
    </source>
</evidence>
<feature type="chain" id="PRO_5011008692" description="Phosphatidylglycerol/phosphatidylinositol transfer protein" evidence="8">
    <location>
        <begin position="19"/>
        <end position="150"/>
    </location>
</feature>
<dbReference type="PANTHER" id="PTHR11306">
    <property type="entry name" value="NIEMANN PICK TYPE C2 PROTEIN NPC2-RELATED"/>
    <property type="match status" value="1"/>
</dbReference>
<dbReference type="GO" id="GO:0015918">
    <property type="term" value="P:sterol transport"/>
    <property type="evidence" value="ECO:0007669"/>
    <property type="project" value="InterPro"/>
</dbReference>
<dbReference type="AlphaFoldDB" id="A0A1Y2GFD4"/>
<comment type="caution">
    <text evidence="10">The sequence shown here is derived from an EMBL/GenBank/DDBJ whole genome shotgun (WGS) entry which is preliminary data.</text>
</comment>
<comment type="function">
    <text evidence="1">Catalyzes the intermembrane transfer of phosphatidylglycerol and phosphatidylinositol.</text>
</comment>